<dbReference type="Proteomes" id="UP001144323">
    <property type="component" value="Unassembled WGS sequence"/>
</dbReference>
<dbReference type="EMBL" id="BSEC01000001">
    <property type="protein sequence ID" value="GLI91095.1"/>
    <property type="molecule type" value="Genomic_DNA"/>
</dbReference>
<dbReference type="Pfam" id="PF13560">
    <property type="entry name" value="HTH_31"/>
    <property type="match status" value="1"/>
</dbReference>
<dbReference type="RefSeq" id="WP_281799655.1">
    <property type="nucleotide sequence ID" value="NZ_BSEC01000001.1"/>
</dbReference>
<accession>A0A9W6GQM1</accession>
<protein>
    <recommendedName>
        <fullName evidence="1">HTH cro/C1-type domain-containing protein</fullName>
    </recommendedName>
</protein>
<gene>
    <name evidence="2" type="ORF">LMG27198_00870</name>
</gene>
<dbReference type="AlphaFoldDB" id="A0A9W6GQM1"/>
<evidence type="ECO:0000259" key="1">
    <source>
        <dbReference type="PROSITE" id="PS50943"/>
    </source>
</evidence>
<dbReference type="CDD" id="cd00093">
    <property type="entry name" value="HTH_XRE"/>
    <property type="match status" value="1"/>
</dbReference>
<dbReference type="SUPFAM" id="SSF47413">
    <property type="entry name" value="lambda repressor-like DNA-binding domains"/>
    <property type="match status" value="1"/>
</dbReference>
<reference evidence="2" key="1">
    <citation type="journal article" date="2023" name="Int. J. Syst. Evol. Microbiol.">
        <title>Methylocystis iwaonis sp. nov., a type II methane-oxidizing bacterium from surface soil of a rice paddy field in Japan, and emended description of the genus Methylocystis (ex Whittenbury et al. 1970) Bowman et al. 1993.</title>
        <authorList>
            <person name="Kaise H."/>
            <person name="Sawadogo J.B."/>
            <person name="Alam M.S."/>
            <person name="Ueno C."/>
            <person name="Dianou D."/>
            <person name="Shinjo R."/>
            <person name="Asakawa S."/>
        </authorList>
    </citation>
    <scope>NUCLEOTIDE SEQUENCE</scope>
    <source>
        <strain evidence="2">LMG27198</strain>
    </source>
</reference>
<dbReference type="InterPro" id="IPR010982">
    <property type="entry name" value="Lambda_DNA-bd_dom_sf"/>
</dbReference>
<name>A0A9W6GQM1_9HYPH</name>
<dbReference type="PROSITE" id="PS50943">
    <property type="entry name" value="HTH_CROC1"/>
    <property type="match status" value="1"/>
</dbReference>
<feature type="domain" description="HTH cro/C1-type" evidence="1">
    <location>
        <begin position="6"/>
        <end position="60"/>
    </location>
</feature>
<dbReference type="Gene3D" id="1.10.260.40">
    <property type="entry name" value="lambda repressor-like DNA-binding domains"/>
    <property type="match status" value="1"/>
</dbReference>
<dbReference type="SMART" id="SM00530">
    <property type="entry name" value="HTH_XRE"/>
    <property type="match status" value="1"/>
</dbReference>
<dbReference type="GO" id="GO:0003677">
    <property type="term" value="F:DNA binding"/>
    <property type="evidence" value="ECO:0007669"/>
    <property type="project" value="InterPro"/>
</dbReference>
<proteinExistence type="predicted"/>
<keyword evidence="3" id="KW-1185">Reference proteome</keyword>
<evidence type="ECO:0000313" key="3">
    <source>
        <dbReference type="Proteomes" id="UP001144323"/>
    </source>
</evidence>
<sequence>MTKNNIKTMREKKGLSRKALADLVGASRQQIHRIEAGVQSVRFDLALAICDALEAELTDVFPAVKAALARASRGQKPSVDRLRDEKAREDLEKAGFDMDPEIWIFRFRLRGGTAEDLQVSGPDKRRLWGLVQNNEGFAVFDSGNCRYAINLALLQFCQFQFEAPFPAVRQALARRADEIDPEPELLLRFIDRVEPERFSVDRDGCSIGDANANYGDVQIQTLFASAESREEDRFLFTDMDDESVFFSLAAVSMFAVPLRLVEPALYEGTDEAETEEE</sequence>
<evidence type="ECO:0000313" key="2">
    <source>
        <dbReference type="EMBL" id="GLI91095.1"/>
    </source>
</evidence>
<organism evidence="2 3">
    <name type="scientific">Methylocystis echinoides</name>
    <dbReference type="NCBI Taxonomy" id="29468"/>
    <lineage>
        <taxon>Bacteria</taxon>
        <taxon>Pseudomonadati</taxon>
        <taxon>Pseudomonadota</taxon>
        <taxon>Alphaproteobacteria</taxon>
        <taxon>Hyphomicrobiales</taxon>
        <taxon>Methylocystaceae</taxon>
        <taxon>Methylocystis</taxon>
    </lineage>
</organism>
<comment type="caution">
    <text evidence="2">The sequence shown here is derived from an EMBL/GenBank/DDBJ whole genome shotgun (WGS) entry which is preliminary data.</text>
</comment>
<dbReference type="InterPro" id="IPR001387">
    <property type="entry name" value="Cro/C1-type_HTH"/>
</dbReference>